<dbReference type="GO" id="GO:0005737">
    <property type="term" value="C:cytoplasm"/>
    <property type="evidence" value="ECO:0007669"/>
    <property type="project" value="UniProtKB-UniRule"/>
</dbReference>
<keyword evidence="13" id="KW-1185">Reference proteome</keyword>
<dbReference type="InterPro" id="IPR018225">
    <property type="entry name" value="Transaldolase_AS"/>
</dbReference>
<evidence type="ECO:0000256" key="3">
    <source>
        <dbReference type="ARBA" id="ARBA00008012"/>
    </source>
</evidence>
<dbReference type="InterPro" id="IPR004730">
    <property type="entry name" value="Transaldolase_1"/>
</dbReference>
<dbReference type="FunFam" id="3.20.20.70:FF:000163">
    <property type="entry name" value="Transaldolase B"/>
    <property type="match status" value="1"/>
</dbReference>
<keyword evidence="8" id="KW-0704">Schiff base</keyword>
<dbReference type="RefSeq" id="WP_066482556.1">
    <property type="nucleotide sequence ID" value="NZ_CP014639.1"/>
</dbReference>
<evidence type="ECO:0000256" key="8">
    <source>
        <dbReference type="ARBA" id="ARBA00023270"/>
    </source>
</evidence>
<dbReference type="PATRIC" id="fig|1806891.3.peg.689"/>
<dbReference type="InterPro" id="IPR001585">
    <property type="entry name" value="TAL/FSA"/>
</dbReference>
<gene>
    <name evidence="12" type="ORF">Cs308_0696</name>
</gene>
<comment type="function">
    <text evidence="1 11">Transaldolase is important for the balance of metabolites in the pentose-phosphate pathway.</text>
</comment>
<keyword evidence="5" id="KW-0963">Cytoplasm</keyword>
<dbReference type="PROSITE" id="PS01054">
    <property type="entry name" value="TRANSALDOLASE_1"/>
    <property type="match status" value="1"/>
</dbReference>
<dbReference type="EMBL" id="CP014639">
    <property type="protein sequence ID" value="ANH78866.1"/>
    <property type="molecule type" value="Genomic_DNA"/>
</dbReference>
<dbReference type="PROSITE" id="PS00958">
    <property type="entry name" value="TRANSALDOLASE_2"/>
    <property type="match status" value="1"/>
</dbReference>
<dbReference type="Proteomes" id="UP000078162">
    <property type="component" value="Chromosome"/>
</dbReference>
<dbReference type="NCBIfam" id="TIGR00874">
    <property type="entry name" value="talAB"/>
    <property type="match status" value="1"/>
</dbReference>
<evidence type="ECO:0000256" key="10">
    <source>
        <dbReference type="NCBIfam" id="TIGR00874"/>
    </source>
</evidence>
<dbReference type="OrthoDB" id="9807051at2"/>
<evidence type="ECO:0000256" key="11">
    <source>
        <dbReference type="RuleBase" id="RU004155"/>
    </source>
</evidence>
<keyword evidence="7 11" id="KW-0570">Pentose shunt</keyword>
<dbReference type="Gene3D" id="3.20.20.70">
    <property type="entry name" value="Aldolase class I"/>
    <property type="match status" value="1"/>
</dbReference>
<evidence type="ECO:0000256" key="4">
    <source>
        <dbReference type="ARBA" id="ARBA00013151"/>
    </source>
</evidence>
<keyword evidence="6 11" id="KW-0808">Transferase</keyword>
<evidence type="ECO:0000256" key="2">
    <source>
        <dbReference type="ARBA" id="ARBA00004857"/>
    </source>
</evidence>
<dbReference type="KEGG" id="csaz:Cs308_0696"/>
<protein>
    <recommendedName>
        <fullName evidence="4 10">Transaldolase</fullName>
        <ecNumber evidence="4 10">2.2.1.2</ecNumber>
    </recommendedName>
</protein>
<accession>A0A1A9HY65</accession>
<dbReference type="Pfam" id="PF00923">
    <property type="entry name" value="TAL_FSA"/>
    <property type="match status" value="1"/>
</dbReference>
<evidence type="ECO:0000256" key="9">
    <source>
        <dbReference type="ARBA" id="ARBA00048810"/>
    </source>
</evidence>
<dbReference type="CDD" id="cd00957">
    <property type="entry name" value="Transaldolase_TalAB"/>
    <property type="match status" value="1"/>
</dbReference>
<evidence type="ECO:0000256" key="7">
    <source>
        <dbReference type="ARBA" id="ARBA00023126"/>
    </source>
</evidence>
<evidence type="ECO:0000256" key="6">
    <source>
        <dbReference type="ARBA" id="ARBA00022679"/>
    </source>
</evidence>
<dbReference type="GO" id="GO:0006098">
    <property type="term" value="P:pentose-phosphate shunt"/>
    <property type="evidence" value="ECO:0007669"/>
    <property type="project" value="UniProtKB-UniRule"/>
</dbReference>
<reference evidence="13" key="1">
    <citation type="submission" date="2016-03" db="EMBL/GenBank/DDBJ databases">
        <title>Culture-independent genomics supports pathogen discovery for uncultivable bacteria within the genus Chlamydia.</title>
        <authorList>
            <person name="Taylor-Brown A."/>
            <person name="Bachmann N.L."/>
            <person name="Borel N."/>
            <person name="Polkinghorne A."/>
        </authorList>
    </citation>
    <scope>NUCLEOTIDE SEQUENCE [LARGE SCALE GENOMIC DNA]</scope>
    <source>
        <strain evidence="13">2742-308</strain>
    </source>
</reference>
<dbReference type="AlphaFoldDB" id="A0A1A9HY65"/>
<evidence type="ECO:0000256" key="5">
    <source>
        <dbReference type="ARBA" id="ARBA00022490"/>
    </source>
</evidence>
<name>A0A1A9HY65_9CHLA</name>
<comment type="catalytic activity">
    <reaction evidence="9 11">
        <text>D-sedoheptulose 7-phosphate + D-glyceraldehyde 3-phosphate = D-erythrose 4-phosphate + beta-D-fructose 6-phosphate</text>
        <dbReference type="Rhea" id="RHEA:17053"/>
        <dbReference type="ChEBI" id="CHEBI:16897"/>
        <dbReference type="ChEBI" id="CHEBI:57483"/>
        <dbReference type="ChEBI" id="CHEBI:57634"/>
        <dbReference type="ChEBI" id="CHEBI:59776"/>
        <dbReference type="EC" id="2.2.1.2"/>
    </reaction>
</comment>
<dbReference type="UniPathway" id="UPA00115">
    <property type="reaction ID" value="UER00414"/>
</dbReference>
<dbReference type="PANTHER" id="PTHR10683:SF18">
    <property type="entry name" value="TRANSALDOLASE"/>
    <property type="match status" value="1"/>
</dbReference>
<comment type="pathway">
    <text evidence="2 11">Carbohydrate degradation; pentose phosphate pathway; D-glyceraldehyde 3-phosphate and beta-D-fructose 6-phosphate from D-ribose 5-phosphate and D-xylulose 5-phosphate (non-oxidative stage): step 2/3.</text>
</comment>
<dbReference type="GO" id="GO:0005975">
    <property type="term" value="P:carbohydrate metabolic process"/>
    <property type="evidence" value="ECO:0007669"/>
    <property type="project" value="InterPro"/>
</dbReference>
<dbReference type="STRING" id="1806891.Cs308_0696"/>
<evidence type="ECO:0000313" key="13">
    <source>
        <dbReference type="Proteomes" id="UP000078162"/>
    </source>
</evidence>
<evidence type="ECO:0000256" key="1">
    <source>
        <dbReference type="ARBA" id="ARBA00003518"/>
    </source>
</evidence>
<proteinExistence type="inferred from homology"/>
<dbReference type="InterPro" id="IPR013785">
    <property type="entry name" value="Aldolase_TIM"/>
</dbReference>
<evidence type="ECO:0000313" key="12">
    <source>
        <dbReference type="EMBL" id="ANH78866.1"/>
    </source>
</evidence>
<dbReference type="GO" id="GO:0004801">
    <property type="term" value="F:transaldolase activity"/>
    <property type="evidence" value="ECO:0007669"/>
    <property type="project" value="UniProtKB-UniRule"/>
</dbReference>
<organism evidence="12 13">
    <name type="scientific">Candidatus Chlamydia sanziniae</name>
    <dbReference type="NCBI Taxonomy" id="1806891"/>
    <lineage>
        <taxon>Bacteria</taxon>
        <taxon>Pseudomonadati</taxon>
        <taxon>Chlamydiota</taxon>
        <taxon>Chlamydiia</taxon>
        <taxon>Chlamydiales</taxon>
        <taxon>Chlamydiaceae</taxon>
        <taxon>Chlamydia/Chlamydophila group</taxon>
        <taxon>Chlamydia</taxon>
    </lineage>
</organism>
<dbReference type="EC" id="2.2.1.2" evidence="4 10"/>
<sequence length="327" mass="36152">MSSEFDQLKQWSTIVCDNGDPELVKASGAKDATTNPSLILKIAQEPRFQELLNEAVVWGIRQNGDDIQTLTFILDKIQINFGLEILKNISGRISLEIDARLAFNVEAMVQRAIFFTDLYEAMGGDKKRLLIKIPATWEGIQAVELLEAKGIACNVTLVFNLIQAIAAAEVKATIISPFVGRIYDWWIAAYGDEGYSIDADPGVSSVANIYAYYKKFNISTQIMAASFRMKEQVLALAGCDLLTVSPKILEELKKSQNPVIKKLDAAEAKKLDVQPIELTESVFRFLMNEDAMATEKLAEGVRIFAGDTQILETAVTEFIKQIGAEGT</sequence>
<dbReference type="SUPFAM" id="SSF51569">
    <property type="entry name" value="Aldolase"/>
    <property type="match status" value="1"/>
</dbReference>
<dbReference type="PANTHER" id="PTHR10683">
    <property type="entry name" value="TRANSALDOLASE"/>
    <property type="match status" value="1"/>
</dbReference>
<comment type="similarity">
    <text evidence="3 11">Belongs to the transaldolase family. Type 1 subfamily.</text>
</comment>